<organism evidence="5 6">
    <name type="scientific">Rubripirellula amarantea</name>
    <dbReference type="NCBI Taxonomy" id="2527999"/>
    <lineage>
        <taxon>Bacteria</taxon>
        <taxon>Pseudomonadati</taxon>
        <taxon>Planctomycetota</taxon>
        <taxon>Planctomycetia</taxon>
        <taxon>Pirellulales</taxon>
        <taxon>Pirellulaceae</taxon>
        <taxon>Rubripirellula</taxon>
    </lineage>
</organism>
<dbReference type="PROSITE" id="PS51257">
    <property type="entry name" value="PROKAR_LIPOPROTEIN"/>
    <property type="match status" value="1"/>
</dbReference>
<dbReference type="InterPro" id="IPR027039">
    <property type="entry name" value="Crtac1"/>
</dbReference>
<keyword evidence="6" id="KW-1185">Reference proteome</keyword>
<dbReference type="PANTHER" id="PTHR16026:SF0">
    <property type="entry name" value="CARTILAGE ACIDIC PROTEIN 1"/>
    <property type="match status" value="1"/>
</dbReference>
<evidence type="ECO:0000313" key="5">
    <source>
        <dbReference type="EMBL" id="TWT52926.1"/>
    </source>
</evidence>
<feature type="repeat" description="TPR" evidence="2">
    <location>
        <begin position="327"/>
        <end position="360"/>
    </location>
</feature>
<evidence type="ECO:0000256" key="2">
    <source>
        <dbReference type="PROSITE-ProRule" id="PRU00339"/>
    </source>
</evidence>
<feature type="domain" description="ASPIC/UnbV" evidence="4">
    <location>
        <begin position="980"/>
        <end position="1046"/>
    </location>
</feature>
<dbReference type="InterPro" id="IPR013517">
    <property type="entry name" value="FG-GAP"/>
</dbReference>
<evidence type="ECO:0000256" key="1">
    <source>
        <dbReference type="ARBA" id="ARBA00022729"/>
    </source>
</evidence>
<feature type="compositionally biased region" description="Polar residues" evidence="3">
    <location>
        <begin position="70"/>
        <end position="89"/>
    </location>
</feature>
<dbReference type="Pfam" id="PF07593">
    <property type="entry name" value="UnbV_ASPIC"/>
    <property type="match status" value="1"/>
</dbReference>
<evidence type="ECO:0000256" key="3">
    <source>
        <dbReference type="SAM" id="MobiDB-lite"/>
    </source>
</evidence>
<dbReference type="Proteomes" id="UP000316598">
    <property type="component" value="Unassembled WGS sequence"/>
</dbReference>
<dbReference type="InterPro" id="IPR028994">
    <property type="entry name" value="Integrin_alpha_N"/>
</dbReference>
<proteinExistence type="predicted"/>
<evidence type="ECO:0000313" key="6">
    <source>
        <dbReference type="Proteomes" id="UP000316598"/>
    </source>
</evidence>
<protein>
    <submittedName>
        <fullName evidence="5">Tetratricopeptide repeat protein</fullName>
    </submittedName>
</protein>
<dbReference type="AlphaFoldDB" id="A0A5C5WQ72"/>
<evidence type="ECO:0000259" key="4">
    <source>
        <dbReference type="Pfam" id="PF07593"/>
    </source>
</evidence>
<dbReference type="InterPro" id="IPR019734">
    <property type="entry name" value="TPR_rpt"/>
</dbReference>
<reference evidence="5 6" key="1">
    <citation type="submission" date="2019-02" db="EMBL/GenBank/DDBJ databases">
        <title>Deep-cultivation of Planctomycetes and their phenomic and genomic characterization uncovers novel biology.</title>
        <authorList>
            <person name="Wiegand S."/>
            <person name="Jogler M."/>
            <person name="Boedeker C."/>
            <person name="Pinto D."/>
            <person name="Vollmers J."/>
            <person name="Rivas-Marin E."/>
            <person name="Kohn T."/>
            <person name="Peeters S.H."/>
            <person name="Heuer A."/>
            <person name="Rast P."/>
            <person name="Oberbeckmann S."/>
            <person name="Bunk B."/>
            <person name="Jeske O."/>
            <person name="Meyerdierks A."/>
            <person name="Storesund J.E."/>
            <person name="Kallscheuer N."/>
            <person name="Luecker S."/>
            <person name="Lage O.M."/>
            <person name="Pohl T."/>
            <person name="Merkel B.J."/>
            <person name="Hornburger P."/>
            <person name="Mueller R.-W."/>
            <person name="Bruemmer F."/>
            <person name="Labrenz M."/>
            <person name="Spormann A.M."/>
            <person name="Op Den Camp H."/>
            <person name="Overmann J."/>
            <person name="Amann R."/>
            <person name="Jetten M.S.M."/>
            <person name="Mascher T."/>
            <person name="Medema M.H."/>
            <person name="Devos D.P."/>
            <person name="Kaster A.-K."/>
            <person name="Ovreas L."/>
            <person name="Rohde M."/>
            <person name="Galperin M.Y."/>
            <person name="Jogler C."/>
        </authorList>
    </citation>
    <scope>NUCLEOTIDE SEQUENCE [LARGE SCALE GENOMIC DNA]</scope>
    <source>
        <strain evidence="5 6">Pla22</strain>
    </source>
</reference>
<comment type="caution">
    <text evidence="5">The sequence shown here is derived from an EMBL/GenBank/DDBJ whole genome shotgun (WGS) entry which is preliminary data.</text>
</comment>
<accession>A0A5C5WQ72</accession>
<keyword evidence="2" id="KW-0802">TPR repeat</keyword>
<feature type="region of interest" description="Disordered" evidence="3">
    <location>
        <begin position="32"/>
        <end position="91"/>
    </location>
</feature>
<dbReference type="Gene3D" id="1.25.40.10">
    <property type="entry name" value="Tetratricopeptide repeat domain"/>
    <property type="match status" value="1"/>
</dbReference>
<sequence length="1067" mass="117419">MTSNEGRVGPVRLQRDLIKLLIVLSVVAGCGSRSEPPLPQSKSPDLSSSNQAGIENTSSSTALADDNQRPRQQNQGSLNAPAGSSQAKSTEIARAEEALISGNLKEARRHATSALLKQPSDANALFLMAQIQAQSDDIDQALATLREIPIDEPNFGLQAAGQSADWLASLGRHFDAKALYERLMDRAGSNEMFVRHRYADFLNHAGWRIEAKRILVPVVESREATEQELRGLLNNSTEFMSTLPPMVWEPSSPRRGPISLAIGYMVQGSPRDTIKTLLAAIKSDKSNRYANDPTTLSLLASAYAEIQKWNEAATLLTRVAPSDRWHPSYWLAYGDWFQDQNQSEDALRCYEKAIQMDPTCEIAHERLIASLVAQGQTEAANKIDDRRFRVREAFKTSRGIGENSPSDIDASKDLIKDLVDLNESTQAIAWLSHLIQRHPEELPFASEIRTKIKDAKVASETVSPLSGWLAGYQIPQKEIEDPSLTLKSLLEQSKTEVTLRSPQGKRLEVVFADVAKERGLVHQYLNDDGDKRIRLLKMHQQFGGGIAALDYDLDGAIDLHCGQGAGSPPELNGKFADQLFRQLRSGTDIRYVNVAEIAGVNELGFTLGITAGDINQDGFPDLAIGNLGQNRLYINQGDGTFRDASFEVFTRDNDFTMGLAIADITGDQLNDIVEINYVDDEEIYEEITANDQGIPLRTAGPLMFRAALDRTWISDEVGHFVEKPLIRPNSGSDTGQNSAELGDSANPSLGLIVTDFNSQPGLEIFVANDLRPNHYWVKTESVNAAGESEFHEQAVVSGLAFSSRGGINACMGVAFADFDANGLGDLIVTNWIDEWVNFFRQTTPGVFRDSAPHYGLDEPSEGALGFGTQPIDFDNDSFVDLVITNGHIDDMAHLNQPQFMPTQLLVSNGSKFELADPKGPFWDKNHLGRCLIRLDHNSDGKMDFAVSDLNDPVALLENQTLSPNGWIQFEIVGTSVSRIAIGTHVSVTAGDSRWTQTTATGDGFEGRNETIVHFGLGDSQSNVNVELTWPDGSKQSWNDLVPNQRYLLIENELEAWPQDDINSSRDN</sequence>
<dbReference type="RefSeq" id="WP_146513223.1">
    <property type="nucleotide sequence ID" value="NZ_SJPI01000001.1"/>
</dbReference>
<feature type="compositionally biased region" description="Polar residues" evidence="3">
    <location>
        <begin position="40"/>
        <end position="62"/>
    </location>
</feature>
<dbReference type="EMBL" id="SJPI01000001">
    <property type="protein sequence ID" value="TWT52926.1"/>
    <property type="molecule type" value="Genomic_DNA"/>
</dbReference>
<dbReference type="Pfam" id="PF13517">
    <property type="entry name" value="FG-GAP_3"/>
    <property type="match status" value="1"/>
</dbReference>
<dbReference type="SUPFAM" id="SSF48452">
    <property type="entry name" value="TPR-like"/>
    <property type="match status" value="2"/>
</dbReference>
<keyword evidence="1" id="KW-0732">Signal</keyword>
<dbReference type="Pfam" id="PF14559">
    <property type="entry name" value="TPR_19"/>
    <property type="match status" value="1"/>
</dbReference>
<name>A0A5C5WQ72_9BACT</name>
<dbReference type="InterPro" id="IPR011519">
    <property type="entry name" value="UnbV_ASPIC"/>
</dbReference>
<dbReference type="PROSITE" id="PS50005">
    <property type="entry name" value="TPR"/>
    <property type="match status" value="1"/>
</dbReference>
<dbReference type="Gene3D" id="2.130.10.130">
    <property type="entry name" value="Integrin alpha, N-terminal"/>
    <property type="match status" value="1"/>
</dbReference>
<gene>
    <name evidence="5" type="ORF">Pla22_05540</name>
</gene>
<dbReference type="OrthoDB" id="232291at2"/>
<dbReference type="InterPro" id="IPR011990">
    <property type="entry name" value="TPR-like_helical_dom_sf"/>
</dbReference>
<dbReference type="PANTHER" id="PTHR16026">
    <property type="entry name" value="CARTILAGE ACIDIC PROTEIN 1"/>
    <property type="match status" value="1"/>
</dbReference>
<dbReference type="SUPFAM" id="SSF69318">
    <property type="entry name" value="Integrin alpha N-terminal domain"/>
    <property type="match status" value="1"/>
</dbReference>